<dbReference type="HOGENOM" id="CLU_100562_1_1_5"/>
<dbReference type="InterPro" id="IPR010642">
    <property type="entry name" value="Invasion_prot_B"/>
</dbReference>
<reference evidence="2 3" key="1">
    <citation type="journal article" date="2011" name="BMC Genomics">
        <title>Genomic insights into an obligate epibiotic bacterial predator: Micavibrio aeruginosavorus ARL-13.</title>
        <authorList>
            <person name="Wang Z."/>
            <person name="Kadouri D."/>
            <person name="Wu M."/>
        </authorList>
    </citation>
    <scope>NUCLEOTIDE SEQUENCE [LARGE SCALE GENOMIC DNA]</scope>
    <source>
        <strain evidence="2 3">ARL-13</strain>
    </source>
</reference>
<protein>
    <recommendedName>
        <fullName evidence="4">Invasion associated locus B family protein</fullName>
    </recommendedName>
</protein>
<keyword evidence="3" id="KW-1185">Reference proteome</keyword>
<dbReference type="eggNOG" id="COG5342">
    <property type="taxonomic scope" value="Bacteria"/>
</dbReference>
<feature type="chain" id="PRO_5003432161" description="Invasion associated locus B family protein" evidence="1">
    <location>
        <begin position="23"/>
        <end position="175"/>
    </location>
</feature>
<organism evidence="2 3">
    <name type="scientific">Micavibrio aeruginosavorus (strain ARL-13)</name>
    <dbReference type="NCBI Taxonomy" id="856793"/>
    <lineage>
        <taxon>Bacteria</taxon>
        <taxon>Pseudomonadati</taxon>
        <taxon>Bdellovibrionota</taxon>
        <taxon>Bdellovibrionia</taxon>
        <taxon>Bdellovibrionales</taxon>
        <taxon>Pseudobdellovibrionaceae</taxon>
        <taxon>Micavibrio</taxon>
    </lineage>
</organism>
<proteinExistence type="predicted"/>
<dbReference type="Gene3D" id="2.60.40.1880">
    <property type="entry name" value="Invasion associated locus B (IalB) protein"/>
    <property type="match status" value="1"/>
</dbReference>
<gene>
    <name evidence="2" type="ordered locus">MICA_237</name>
</gene>
<evidence type="ECO:0000256" key="1">
    <source>
        <dbReference type="SAM" id="SignalP"/>
    </source>
</evidence>
<dbReference type="EMBL" id="CP002382">
    <property type="protein sequence ID" value="AEP08583.1"/>
    <property type="molecule type" value="Genomic_DNA"/>
</dbReference>
<evidence type="ECO:0000313" key="2">
    <source>
        <dbReference type="EMBL" id="AEP08583.1"/>
    </source>
</evidence>
<evidence type="ECO:0000313" key="3">
    <source>
        <dbReference type="Proteomes" id="UP000009286"/>
    </source>
</evidence>
<accession>G2KQ41</accession>
<feature type="signal peptide" evidence="1">
    <location>
        <begin position="1"/>
        <end position="22"/>
    </location>
</feature>
<dbReference type="AlphaFoldDB" id="G2KQ41"/>
<dbReference type="InterPro" id="IPR038696">
    <property type="entry name" value="IalB_sf"/>
</dbReference>
<dbReference type="Proteomes" id="UP000009286">
    <property type="component" value="Chromosome"/>
</dbReference>
<dbReference type="STRING" id="856793.MICA_237"/>
<dbReference type="Pfam" id="PF06776">
    <property type="entry name" value="IalB"/>
    <property type="match status" value="1"/>
</dbReference>
<sequence length="175" mass="18752">MPMPRASLFLFSLALVSGLTLAAPAAQAQNPVELGVHGNWTAYRIDETGGKVCYMAAQPDKAEGKYNRRGEIFALITHRPAEGSRNVFSYIAGYEYKPGSDVTVTIDGQSYTLFSQDDTAWAPDAATDEKIANAIRKGSKMVVKGRSSRDTATTDTFILKGSGAAHDAINEACAK</sequence>
<keyword evidence="1" id="KW-0732">Signal</keyword>
<evidence type="ECO:0008006" key="4">
    <source>
        <dbReference type="Google" id="ProtNLM"/>
    </source>
</evidence>
<dbReference type="RefSeq" id="WP_014101806.1">
    <property type="nucleotide sequence ID" value="NC_016026.1"/>
</dbReference>
<dbReference type="KEGG" id="mai:MICA_237"/>
<name>G2KQ41_MICAA</name>